<evidence type="ECO:0000313" key="1">
    <source>
        <dbReference type="EMBL" id="MBD2844986.1"/>
    </source>
</evidence>
<gene>
    <name evidence="1" type="ORF">IDH44_07275</name>
</gene>
<accession>A0A927BS95</accession>
<reference evidence="1" key="1">
    <citation type="submission" date="2020-09" db="EMBL/GenBank/DDBJ databases">
        <title>A novel bacterium of genus Paenibacillus, isolated from South China Sea.</title>
        <authorList>
            <person name="Huang H."/>
            <person name="Mo K."/>
            <person name="Hu Y."/>
        </authorList>
    </citation>
    <scope>NUCLEOTIDE SEQUENCE</scope>
    <source>
        <strain evidence="1">IB182496</strain>
    </source>
</reference>
<dbReference type="EMBL" id="JACXIZ010000013">
    <property type="protein sequence ID" value="MBD2844986.1"/>
    <property type="molecule type" value="Genomic_DNA"/>
</dbReference>
<protein>
    <recommendedName>
        <fullName evidence="3">Spore coat protein D</fullName>
    </recommendedName>
</protein>
<evidence type="ECO:0000313" key="2">
    <source>
        <dbReference type="Proteomes" id="UP000621560"/>
    </source>
</evidence>
<keyword evidence="2" id="KW-1185">Reference proteome</keyword>
<dbReference type="AlphaFoldDB" id="A0A927BS95"/>
<evidence type="ECO:0008006" key="3">
    <source>
        <dbReference type="Google" id="ProtNLM"/>
    </source>
</evidence>
<organism evidence="1 2">
    <name type="scientific">Paenibacillus sabuli</name>
    <dbReference type="NCBI Taxonomy" id="2772509"/>
    <lineage>
        <taxon>Bacteria</taxon>
        <taxon>Bacillati</taxon>
        <taxon>Bacillota</taxon>
        <taxon>Bacilli</taxon>
        <taxon>Bacillales</taxon>
        <taxon>Paenibacillaceae</taxon>
        <taxon>Paenibacillus</taxon>
    </lineage>
</organism>
<comment type="caution">
    <text evidence="1">The sequence shown here is derived from an EMBL/GenBank/DDBJ whole genome shotgun (WGS) entry which is preliminary data.</text>
</comment>
<dbReference type="RefSeq" id="WP_190916152.1">
    <property type="nucleotide sequence ID" value="NZ_JACXIZ010000013.1"/>
</dbReference>
<name>A0A927BS95_9BACL</name>
<sequence length="78" mass="8933">MSYQSPCNQSPCPQASPITTAPTQVYNNIYHPQAQPIIHPIEVINQHHCVPVPQHYYTCSVKDVMVSTDRRSMRGKRR</sequence>
<proteinExistence type="predicted"/>
<dbReference type="Proteomes" id="UP000621560">
    <property type="component" value="Unassembled WGS sequence"/>
</dbReference>